<dbReference type="GO" id="GO:0045010">
    <property type="term" value="P:actin nucleation"/>
    <property type="evidence" value="ECO:0007669"/>
    <property type="project" value="InterPro"/>
</dbReference>
<feature type="compositionally biased region" description="Polar residues" evidence="2">
    <location>
        <begin position="466"/>
        <end position="477"/>
    </location>
</feature>
<dbReference type="GO" id="GO:0051015">
    <property type="term" value="F:actin filament binding"/>
    <property type="evidence" value="ECO:0007669"/>
    <property type="project" value="InterPro"/>
</dbReference>
<organism evidence="6 7">
    <name type="scientific">Carya illinoinensis</name>
    <name type="common">Pecan</name>
    <dbReference type="NCBI Taxonomy" id="32201"/>
    <lineage>
        <taxon>Eukaryota</taxon>
        <taxon>Viridiplantae</taxon>
        <taxon>Streptophyta</taxon>
        <taxon>Embryophyta</taxon>
        <taxon>Tracheophyta</taxon>
        <taxon>Spermatophyta</taxon>
        <taxon>Magnoliopsida</taxon>
        <taxon>eudicotyledons</taxon>
        <taxon>Gunneridae</taxon>
        <taxon>Pentapetalae</taxon>
        <taxon>rosids</taxon>
        <taxon>fabids</taxon>
        <taxon>Fagales</taxon>
        <taxon>Juglandaceae</taxon>
        <taxon>Carya</taxon>
    </lineage>
</organism>
<keyword evidence="3" id="KW-0472">Membrane</keyword>
<feature type="compositionally biased region" description="Low complexity" evidence="2">
    <location>
        <begin position="877"/>
        <end position="886"/>
    </location>
</feature>
<dbReference type="PROSITE" id="PS51444">
    <property type="entry name" value="FH2"/>
    <property type="match status" value="1"/>
</dbReference>
<dbReference type="Pfam" id="PF02181">
    <property type="entry name" value="FH2"/>
    <property type="match status" value="1"/>
</dbReference>
<feature type="compositionally biased region" description="Basic and acidic residues" evidence="2">
    <location>
        <begin position="856"/>
        <end position="873"/>
    </location>
</feature>
<feature type="compositionally biased region" description="Low complexity" evidence="2">
    <location>
        <begin position="622"/>
        <end position="638"/>
    </location>
</feature>
<dbReference type="SMART" id="SM00498">
    <property type="entry name" value="FH2"/>
    <property type="match status" value="1"/>
</dbReference>
<evidence type="ECO:0000256" key="2">
    <source>
        <dbReference type="SAM" id="MobiDB-lite"/>
    </source>
</evidence>
<evidence type="ECO:0000256" key="1">
    <source>
        <dbReference type="RuleBase" id="RU361260"/>
    </source>
</evidence>
<reference evidence="6" key="1">
    <citation type="submission" date="2021-01" db="EMBL/GenBank/DDBJ databases">
        <authorList>
            <person name="Lovell J.T."/>
            <person name="Bentley N."/>
            <person name="Bhattarai G."/>
            <person name="Jenkins J.W."/>
            <person name="Sreedasyam A."/>
            <person name="Alarcon Y."/>
            <person name="Bock C."/>
            <person name="Boston L."/>
            <person name="Carlson J."/>
            <person name="Cervantes K."/>
            <person name="Clermont K."/>
            <person name="Krom N."/>
            <person name="Kubenka K."/>
            <person name="Mamidi S."/>
            <person name="Mattison C."/>
            <person name="Monteros M."/>
            <person name="Pisani C."/>
            <person name="Plott C."/>
            <person name="Rajasekar S."/>
            <person name="Rhein H.S."/>
            <person name="Rohla C."/>
            <person name="Song M."/>
            <person name="Hilaire R.S."/>
            <person name="Shu S."/>
            <person name="Wells L."/>
            <person name="Wang X."/>
            <person name="Webber J."/>
            <person name="Heerema R.J."/>
            <person name="Klein P."/>
            <person name="Conner P."/>
            <person name="Grauke L."/>
            <person name="Grimwood J."/>
            <person name="Schmutz J."/>
            <person name="Randall J.J."/>
        </authorList>
    </citation>
    <scope>NUCLEOTIDE SEQUENCE</scope>
    <source>
        <tissue evidence="6">Leaf</tissue>
    </source>
</reference>
<gene>
    <name evidence="6" type="ORF">I3842_14G047500</name>
</gene>
<feature type="compositionally biased region" description="Basic and acidic residues" evidence="2">
    <location>
        <begin position="507"/>
        <end position="516"/>
    </location>
</feature>
<dbReference type="InterPro" id="IPR015425">
    <property type="entry name" value="FH2_Formin"/>
</dbReference>
<feature type="compositionally biased region" description="Basic and acidic residues" evidence="2">
    <location>
        <begin position="926"/>
        <end position="944"/>
    </location>
</feature>
<dbReference type="EMBL" id="CM031838">
    <property type="protein sequence ID" value="KAG6677845.1"/>
    <property type="molecule type" value="Genomic_DNA"/>
</dbReference>
<feature type="compositionally biased region" description="Pro residues" evidence="2">
    <location>
        <begin position="43"/>
        <end position="55"/>
    </location>
</feature>
<keyword evidence="3" id="KW-1133">Transmembrane helix</keyword>
<feature type="compositionally biased region" description="Basic and acidic residues" evidence="2">
    <location>
        <begin position="651"/>
        <end position="660"/>
    </location>
</feature>
<feature type="region of interest" description="Disordered" evidence="2">
    <location>
        <begin position="365"/>
        <end position="384"/>
    </location>
</feature>
<feature type="chain" id="PRO_5037012266" description="Formin-like protein" evidence="4">
    <location>
        <begin position="21"/>
        <end position="1541"/>
    </location>
</feature>
<keyword evidence="3" id="KW-0812">Transmembrane</keyword>
<dbReference type="PANTHER" id="PTHR23213">
    <property type="entry name" value="FORMIN-RELATED"/>
    <property type="match status" value="1"/>
</dbReference>
<comment type="similarity">
    <text evidence="1">Belongs to the formin-like family.</text>
</comment>
<feature type="compositionally biased region" description="Low complexity" evidence="2">
    <location>
        <begin position="56"/>
        <end position="67"/>
    </location>
</feature>
<feature type="compositionally biased region" description="Pro residues" evidence="2">
    <location>
        <begin position="557"/>
        <end position="566"/>
    </location>
</feature>
<protein>
    <recommendedName>
        <fullName evidence="1">Formin-like protein</fullName>
    </recommendedName>
</protein>
<feature type="compositionally biased region" description="Pro residues" evidence="2">
    <location>
        <begin position="1027"/>
        <end position="1040"/>
    </location>
</feature>
<feature type="region of interest" description="Disordered" evidence="2">
    <location>
        <begin position="41"/>
        <end position="79"/>
    </location>
</feature>
<feature type="region of interest" description="Disordered" evidence="2">
    <location>
        <begin position="395"/>
        <end position="1105"/>
    </location>
</feature>
<evidence type="ECO:0000313" key="6">
    <source>
        <dbReference type="EMBL" id="KAG6677845.1"/>
    </source>
</evidence>
<feature type="compositionally biased region" description="Low complexity" evidence="2">
    <location>
        <begin position="271"/>
        <end position="304"/>
    </location>
</feature>
<dbReference type="InterPro" id="IPR027643">
    <property type="entry name" value="Formin-like_plant"/>
</dbReference>
<feature type="compositionally biased region" description="Basic and acidic residues" evidence="2">
    <location>
        <begin position="1094"/>
        <end position="1105"/>
    </location>
</feature>
<comment type="caution">
    <text evidence="6">The sequence shown here is derived from an EMBL/GenBank/DDBJ whole genome shotgun (WGS) entry which is preliminary data.</text>
</comment>
<proteinExistence type="inferred from homology"/>
<name>A0A922DCQ1_CARIL</name>
<evidence type="ECO:0000313" key="7">
    <source>
        <dbReference type="Proteomes" id="UP000811246"/>
    </source>
</evidence>
<evidence type="ECO:0000256" key="4">
    <source>
        <dbReference type="SAM" id="SignalP"/>
    </source>
</evidence>
<evidence type="ECO:0000256" key="3">
    <source>
        <dbReference type="SAM" id="Phobius"/>
    </source>
</evidence>
<feature type="region of interest" description="Disordered" evidence="2">
    <location>
        <begin position="199"/>
        <end position="253"/>
    </location>
</feature>
<feature type="compositionally biased region" description="Polar residues" evidence="2">
    <location>
        <begin position="375"/>
        <end position="384"/>
    </location>
</feature>
<feature type="compositionally biased region" description="Polar residues" evidence="2">
    <location>
        <begin position="319"/>
        <end position="338"/>
    </location>
</feature>
<evidence type="ECO:0000259" key="5">
    <source>
        <dbReference type="PROSITE" id="PS51444"/>
    </source>
</evidence>
<feature type="compositionally biased region" description="Low complexity" evidence="2">
    <location>
        <begin position="694"/>
        <end position="703"/>
    </location>
</feature>
<dbReference type="Proteomes" id="UP000811246">
    <property type="component" value="Chromosome 14"/>
</dbReference>
<sequence length="1541" mass="167830">MPTFFFFFLLLLFWAPLQLSCTNSIVGRRILHEPYLPLGSVPPSQPPSPSPPSSPTTPKYPFSTSTPNQSQFFPSYPPPPPPPSPATFASFPANISSLILPQSPSSKHTSSKLVAVSAAAAVSAVVFVGAAVFFHFRRRGFAEDKTLRSDNSSRLFPENAEEGNGTITVAASSSEFLYLGTLVNSRGIDDSCVNANVGNGDGGDGGDLDTRNLSSPELHPLPPLTRQNSMVVGGNEETEEEEEFYSPRVSLSVTGSGSRCLFLAEEKKCSDSSSCSYPSSTSGSPARSHSISLSPPVSLSPRRLQPNSAQPQAPDASPRPSNDANSSKNVVYSSSAFSTPERAVDRNPDASLGAWNQQVRSTTFPLDNHQDASPRKSNVSDQISPTSRILDLALSPNASDRNLRQSPTPSLPSSSQSPPSSPKRKLEGNSPTRSCLEESPERTLSATSQLHCIPSPLPSRILDLPSSPNDSDRSNMQSPTTSLPSLSPSPPSSPERNLEGNKPARSWLEKSPERTHSASLQPNCIPSPPPSRILDSALSANALDRDDQQSSTLLLPSPSPSPPSSPEPNLEENTTKRSWLEESPERTLSDSLQPHLIPSPPPSSILDLALSLNASDRHHWQSPTTSLPSSSPSLPSSPERNLEENTPARSWLEKSPERTLSDSLQQNRIPSPPPSRILDLASSPNALDRDHRQSPTPSLLSSSPSPPSSPERNLEEDKPTRSWLQKSPERTVSDSLQQNRFPSPPPSRVLDLASSPIALDRDHRQSPTPPLLSSSPSPPSSPERNLEEDTPTRSWLEKSPERTLSDSLQQNPTPSPPPPRILDLASSPNASDEGHRRSPTPSLPSSSPSPPSSPERNLEENTPRRSCLEKPPERTLSASSQPRRISSPPPSRTLDLASSPNASDGDHRQSPTPALLSLSPSPPSSPERDLEDTPRRSCLEKSPERTLCASSQRHRSPSPLPLRILDLSSSPSASDQNHRQSPAPSLPSSSPSPPSSPERNLEENTPTRSCLEKSPERTNSASSQPHCIPPPPPPPPPPLPMHGHWETPDPSTPIAHSKPISQPPALIPPSRPFVLQNPTQVSPIELPPSSTSTEKSEETPKPKLKPLHWDKVRASSDREMVWDHLRSSSFKLNEEMIETLFVVSTPNPKPKETTPRSVLPSPNHDNRVLDPKKSQNIAISLRALNVTTEEVCDALLEETLGSEILESLLKMAPTKEEEWKLKEYKDDDSAIKFGPAEKFLKALLDVPFAFKRVVAMLYIANFESEIEYLKKSFGTLEAACEELRNCRMFLKLLDAVLKTGNRMNIGTNRGDAHAFKLDTLLKLVDVKGSDGKTTLLHFVVQEVIRTEGARLSGTNQTPNSTLSEDAKCRKLGLQVVSGLSSELTNVKKAAAMDSDVLSSEVSKLSRGIGNIGEVVRLNETTGLNESSQKFSESMNKFMQMAEEEIIRIQAQESVALSLVKEITEYFHGNSAKEEAHPFRIFLVVRDFLTILDRVCKEVGMINERTIVSSAHKFPVPVNPMLPQVIPPRRQYNSSDDETACP</sequence>
<accession>A0A922DCQ1</accession>
<keyword evidence="4" id="KW-0732">Signal</keyword>
<feature type="signal peptide" evidence="4">
    <location>
        <begin position="1"/>
        <end position="20"/>
    </location>
</feature>
<feature type="transmembrane region" description="Helical" evidence="3">
    <location>
        <begin position="113"/>
        <end position="136"/>
    </location>
</feature>
<feature type="compositionally biased region" description="Basic and acidic residues" evidence="2">
    <location>
        <begin position="784"/>
        <end position="804"/>
    </location>
</feature>
<feature type="compositionally biased region" description="Pro residues" evidence="2">
    <location>
        <begin position="1061"/>
        <end position="1071"/>
    </location>
</feature>
<feature type="compositionally biased region" description="Low complexity" evidence="2">
    <location>
        <begin position="406"/>
        <end position="418"/>
    </location>
</feature>
<feature type="compositionally biased region" description="Low complexity" evidence="2">
    <location>
        <begin position="910"/>
        <end position="919"/>
    </location>
</feature>
<feature type="region of interest" description="Disordered" evidence="2">
    <location>
        <begin position="1145"/>
        <end position="1167"/>
    </location>
</feature>
<feature type="domain" description="FH2" evidence="5">
    <location>
        <begin position="1094"/>
        <end position="1517"/>
    </location>
</feature>
<feature type="compositionally biased region" description="Basic and acidic residues" evidence="2">
    <location>
        <begin position="573"/>
        <end position="588"/>
    </location>
</feature>
<dbReference type="PANTHER" id="PTHR23213:SF276">
    <property type="entry name" value="FORMIN-LIKE PROTEIN 1"/>
    <property type="match status" value="1"/>
</dbReference>
<feature type="region of interest" description="Disordered" evidence="2">
    <location>
        <begin position="270"/>
        <end position="348"/>
    </location>
</feature>